<protein>
    <submittedName>
        <fullName evidence="1">Uncharacterized protein</fullName>
    </submittedName>
</protein>
<evidence type="ECO:0000313" key="1">
    <source>
        <dbReference type="EMBL" id="MEM6250497.1"/>
    </source>
</evidence>
<accession>A0ABU9UW58</accession>
<comment type="caution">
    <text evidence="1">The sequence shown here is derived from an EMBL/GenBank/DDBJ whole genome shotgun (WGS) entry which is preliminary data.</text>
</comment>
<reference evidence="1 2" key="1">
    <citation type="submission" date="2024-04" db="EMBL/GenBank/DDBJ databases">
        <title>Novel Shewanella species isolated from Baltic Sea sediments.</title>
        <authorList>
            <person name="Martin-Rodriguez A.J."/>
            <person name="Fernandez-Juarez V."/>
            <person name="Valeriano V.D."/>
            <person name="Mihindukulasooriya I."/>
            <person name="Ceresnova L."/>
            <person name="Joffre E."/>
            <person name="Jensie-Markopoulos S."/>
            <person name="Moore E.R.B."/>
            <person name="Sjoling A."/>
        </authorList>
    </citation>
    <scope>NUCLEOTIDE SEQUENCE [LARGE SCALE GENOMIC DNA]</scope>
    <source>
        <strain evidence="1 2">VAX-SP0-0CM-1</strain>
    </source>
</reference>
<dbReference type="EMBL" id="JBCHKU010000030">
    <property type="protein sequence ID" value="MEM6250497.1"/>
    <property type="molecule type" value="Genomic_DNA"/>
</dbReference>
<name>A0ABU9UW58_9GAMM</name>
<evidence type="ECO:0000313" key="2">
    <source>
        <dbReference type="Proteomes" id="UP001489333"/>
    </source>
</evidence>
<dbReference type="RefSeq" id="WP_311906773.1">
    <property type="nucleotide sequence ID" value="NZ_JAUOEV010000027.1"/>
</dbReference>
<gene>
    <name evidence="1" type="ORF">AAGS29_18000</name>
</gene>
<proteinExistence type="predicted"/>
<organism evidence="1 2">
    <name type="scientific">Shewanella vaxholmensis</name>
    <dbReference type="NCBI Taxonomy" id="3063535"/>
    <lineage>
        <taxon>Bacteria</taxon>
        <taxon>Pseudomonadati</taxon>
        <taxon>Pseudomonadota</taxon>
        <taxon>Gammaproteobacteria</taxon>
        <taxon>Alteromonadales</taxon>
        <taxon>Shewanellaceae</taxon>
        <taxon>Shewanella</taxon>
    </lineage>
</organism>
<dbReference type="Proteomes" id="UP001489333">
    <property type="component" value="Unassembled WGS sequence"/>
</dbReference>
<sequence length="112" mass="12805">MEHHFLLTYSVHPQDPDDNIDVDKANKVRNDIRKINVWKKLDDVETVFTGEMDLSGDNLTMRAKAVSKVRDQFEDILREHGAKSAYVKINCVLMVDGLGTPIIFEVTIRGYV</sequence>
<keyword evidence="2" id="KW-1185">Reference proteome</keyword>